<dbReference type="Pfam" id="PF13861">
    <property type="entry name" value="FLgD_tudor"/>
    <property type="match status" value="1"/>
</dbReference>
<dbReference type="InterPro" id="IPR025963">
    <property type="entry name" value="FLgD_Tudor"/>
</dbReference>
<sequence>MTLGIDAINALGLSGSQTTASKKSSLGQEDFLKLMTTQMTHQDPTKPMENGDFLAQMAQFGTVAGIQDLQESFKNFADSISSDQALQASSLVGHYVSVQSGQGTLPAGGEIQGQLVLPGNSPNVTLKIVDAQTGETVRTLNLGNQTAGNVPFTWDGYSDGNVLAHPGSYKLEAAATIDGTNTALATQVNSKVDSVILGNGQQGVTVNLEGLGAVNFNQITQIL</sequence>
<evidence type="ECO:0000256" key="3">
    <source>
        <dbReference type="ARBA" id="ARBA00022795"/>
    </source>
</evidence>
<feature type="domain" description="FlgD/Vpr Ig-like" evidence="6">
    <location>
        <begin position="109"/>
        <end position="177"/>
    </location>
</feature>
<dbReference type="Proteomes" id="UP000005090">
    <property type="component" value="Chromosome"/>
</dbReference>
<dbReference type="EMBL" id="CM001475">
    <property type="protein sequence ID" value="EIC29549.1"/>
    <property type="molecule type" value="Genomic_DNA"/>
</dbReference>
<dbReference type="eggNOG" id="COG1843">
    <property type="taxonomic scope" value="Bacteria"/>
</dbReference>
<dbReference type="HOGENOM" id="CLU_047535_0_2_6"/>
<dbReference type="Gene3D" id="2.60.40.4070">
    <property type="match status" value="1"/>
</dbReference>
<dbReference type="STRING" id="686340.Metal_1782"/>
<feature type="domain" description="FlgD Tudor-like" evidence="7">
    <location>
        <begin position="83"/>
        <end position="220"/>
    </location>
</feature>
<keyword evidence="9" id="KW-1185">Reference proteome</keyword>
<evidence type="ECO:0000256" key="5">
    <source>
        <dbReference type="RuleBase" id="RU362076"/>
    </source>
</evidence>
<comment type="similarity">
    <text evidence="1 5">Belongs to the FlgD family.</text>
</comment>
<accession>H8GNF6</accession>
<name>H8GNF6_METAL</name>
<dbReference type="InterPro" id="IPR005648">
    <property type="entry name" value="FlgD"/>
</dbReference>
<keyword evidence="8" id="KW-0969">Cilium</keyword>
<organism evidence="8 9">
    <name type="scientific">Methylomicrobium album BG8</name>
    <dbReference type="NCBI Taxonomy" id="686340"/>
    <lineage>
        <taxon>Bacteria</taxon>
        <taxon>Pseudomonadati</taxon>
        <taxon>Pseudomonadota</taxon>
        <taxon>Gammaproteobacteria</taxon>
        <taxon>Methylococcales</taxon>
        <taxon>Methylococcaceae</taxon>
        <taxon>Methylomicrobium</taxon>
    </lineage>
</organism>
<gene>
    <name evidence="8" type="ORF">Metal_1782</name>
</gene>
<dbReference type="RefSeq" id="WP_005371494.1">
    <property type="nucleotide sequence ID" value="NZ_CM001475.1"/>
</dbReference>
<dbReference type="InterPro" id="IPR025965">
    <property type="entry name" value="FlgD/Vpr_Ig-like"/>
</dbReference>
<evidence type="ECO:0000259" key="6">
    <source>
        <dbReference type="Pfam" id="PF13860"/>
    </source>
</evidence>
<evidence type="ECO:0000256" key="4">
    <source>
        <dbReference type="ARBA" id="ARBA00024746"/>
    </source>
</evidence>
<dbReference type="GO" id="GO:0044781">
    <property type="term" value="P:bacterial-type flagellum organization"/>
    <property type="evidence" value="ECO:0007669"/>
    <property type="project" value="UniProtKB-UniRule"/>
</dbReference>
<evidence type="ECO:0000313" key="9">
    <source>
        <dbReference type="Proteomes" id="UP000005090"/>
    </source>
</evidence>
<dbReference type="Pfam" id="PF03963">
    <property type="entry name" value="FlgD"/>
    <property type="match status" value="1"/>
</dbReference>
<evidence type="ECO:0000259" key="7">
    <source>
        <dbReference type="Pfam" id="PF13861"/>
    </source>
</evidence>
<keyword evidence="8" id="KW-0966">Cell projection</keyword>
<evidence type="ECO:0000256" key="1">
    <source>
        <dbReference type="ARBA" id="ARBA00010577"/>
    </source>
</evidence>
<keyword evidence="8" id="KW-0282">Flagellum</keyword>
<dbReference type="AlphaFoldDB" id="H8GNF6"/>
<evidence type="ECO:0000256" key="2">
    <source>
        <dbReference type="ARBA" id="ARBA00016013"/>
    </source>
</evidence>
<evidence type="ECO:0000313" key="8">
    <source>
        <dbReference type="EMBL" id="EIC29549.1"/>
    </source>
</evidence>
<reference evidence="8 9" key="1">
    <citation type="journal article" date="2013" name="Genome Announc.">
        <title>Genome Sequence of the Obligate Gammaproteobacterial Methanotroph Methylomicrobium album Strain BG8.</title>
        <authorList>
            <person name="Kits K.D."/>
            <person name="Kalyuzhnaya M.G."/>
            <person name="Klotz M.G."/>
            <person name="Jetten M.S."/>
            <person name="Op den Camp H.J."/>
            <person name="Vuilleumier S."/>
            <person name="Bringel F."/>
            <person name="Dispirito A.A."/>
            <person name="Murrell J.C."/>
            <person name="Bruce D."/>
            <person name="Cheng J.F."/>
            <person name="Copeland A."/>
            <person name="Goodwin L."/>
            <person name="Hauser L."/>
            <person name="Lajus A."/>
            <person name="Land M.L."/>
            <person name="Lapidus A."/>
            <person name="Lucas S."/>
            <person name="Medigue C."/>
            <person name="Pitluck S."/>
            <person name="Woyke T."/>
            <person name="Zeytun A."/>
            <person name="Stein L.Y."/>
        </authorList>
    </citation>
    <scope>NUCLEOTIDE SEQUENCE [LARGE SCALE GENOMIC DNA]</scope>
    <source>
        <strain evidence="8 9">BG8</strain>
    </source>
</reference>
<keyword evidence="3 5" id="KW-1005">Bacterial flagellum biogenesis</keyword>
<dbReference type="Pfam" id="PF13860">
    <property type="entry name" value="FlgD_ig"/>
    <property type="match status" value="1"/>
</dbReference>
<comment type="function">
    <text evidence="4 5">Required for flagellar hook formation. May act as a scaffolding protein.</text>
</comment>
<protein>
    <recommendedName>
        <fullName evidence="2 5">Basal-body rod modification protein FlgD</fullName>
    </recommendedName>
</protein>
<dbReference type="Gene3D" id="2.30.30.910">
    <property type="match status" value="1"/>
</dbReference>
<proteinExistence type="inferred from homology"/>